<feature type="domain" description="CRM" evidence="3">
    <location>
        <begin position="2"/>
        <end position="99"/>
    </location>
</feature>
<organism evidence="4 5">
    <name type="scientific">Desulfoluna spongiiphila</name>
    <dbReference type="NCBI Taxonomy" id="419481"/>
    <lineage>
        <taxon>Bacteria</taxon>
        <taxon>Pseudomonadati</taxon>
        <taxon>Thermodesulfobacteriota</taxon>
        <taxon>Desulfobacteria</taxon>
        <taxon>Desulfobacterales</taxon>
        <taxon>Desulfolunaceae</taxon>
        <taxon>Desulfoluna</taxon>
    </lineage>
</organism>
<gene>
    <name evidence="4" type="ORF">SAMN05216233_12948</name>
</gene>
<accession>A0A1G5JGB5</accession>
<dbReference type="EMBL" id="FMUX01000029">
    <property type="protein sequence ID" value="SCY86829.1"/>
    <property type="molecule type" value="Genomic_DNA"/>
</dbReference>
<dbReference type="Proteomes" id="UP000198870">
    <property type="component" value="Unassembled WGS sequence"/>
</dbReference>
<dbReference type="NCBIfam" id="TIGR00253">
    <property type="entry name" value="RNA_bind_YhbY"/>
    <property type="match status" value="1"/>
</dbReference>
<dbReference type="PANTHER" id="PTHR40065">
    <property type="entry name" value="RNA-BINDING PROTEIN YHBY"/>
    <property type="match status" value="1"/>
</dbReference>
<name>A0A1G5JGB5_9BACT</name>
<protein>
    <submittedName>
        <fullName evidence="4">RNA-binding protein</fullName>
    </submittedName>
</protein>
<evidence type="ECO:0000259" key="3">
    <source>
        <dbReference type="PROSITE" id="PS51295"/>
    </source>
</evidence>
<proteinExistence type="predicted"/>
<evidence type="ECO:0000256" key="1">
    <source>
        <dbReference type="ARBA" id="ARBA00022884"/>
    </source>
</evidence>
<keyword evidence="5" id="KW-1185">Reference proteome</keyword>
<dbReference type="InterPro" id="IPR001890">
    <property type="entry name" value="RNA-binding_CRM"/>
</dbReference>
<dbReference type="STRING" id="419481.SAMN05216233_12948"/>
<dbReference type="Gene3D" id="3.30.110.60">
    <property type="entry name" value="YhbY-like"/>
    <property type="match status" value="1"/>
</dbReference>
<dbReference type="PANTHER" id="PTHR40065:SF3">
    <property type="entry name" value="RNA-BINDING PROTEIN YHBY"/>
    <property type="match status" value="1"/>
</dbReference>
<reference evidence="4 5" key="1">
    <citation type="submission" date="2016-10" db="EMBL/GenBank/DDBJ databases">
        <authorList>
            <person name="de Groot N.N."/>
        </authorList>
    </citation>
    <scope>NUCLEOTIDE SEQUENCE [LARGE SCALE GENOMIC DNA]</scope>
    <source>
        <strain evidence="4 5">AA1</strain>
    </source>
</reference>
<dbReference type="InterPro" id="IPR051925">
    <property type="entry name" value="RNA-binding_domain"/>
</dbReference>
<evidence type="ECO:0000313" key="5">
    <source>
        <dbReference type="Proteomes" id="UP000198870"/>
    </source>
</evidence>
<evidence type="ECO:0000256" key="2">
    <source>
        <dbReference type="PROSITE-ProRule" id="PRU00626"/>
    </source>
</evidence>
<evidence type="ECO:0000313" key="4">
    <source>
        <dbReference type="EMBL" id="SCY86829.1"/>
    </source>
</evidence>
<dbReference type="GO" id="GO:0003723">
    <property type="term" value="F:RNA binding"/>
    <property type="evidence" value="ECO:0007669"/>
    <property type="project" value="UniProtKB-UniRule"/>
</dbReference>
<dbReference type="RefSeq" id="WP_139164110.1">
    <property type="nucleotide sequence ID" value="NZ_FMUX01000029.1"/>
</dbReference>
<dbReference type="SUPFAM" id="SSF75471">
    <property type="entry name" value="YhbY-like"/>
    <property type="match status" value="1"/>
</dbReference>
<dbReference type="Pfam" id="PF01985">
    <property type="entry name" value="CRS1_YhbY"/>
    <property type="match status" value="1"/>
</dbReference>
<dbReference type="SMART" id="SM01103">
    <property type="entry name" value="CRS1_YhbY"/>
    <property type="match status" value="1"/>
</dbReference>
<sequence>MEELQGFQRKYLRGLAHGIKPVVFVGQKGVTDAVILSMEEALNAHELIKVKFIDFKEKESKQVLSEELKDRTDSCLAGTIGHMSIFYRPHKDPKKRQITVPKTRKDIPA</sequence>
<keyword evidence="1 2" id="KW-0694">RNA-binding</keyword>
<dbReference type="InterPro" id="IPR035920">
    <property type="entry name" value="YhbY-like_sf"/>
</dbReference>
<dbReference type="AlphaFoldDB" id="A0A1G5JGB5"/>
<dbReference type="PROSITE" id="PS51295">
    <property type="entry name" value="CRM"/>
    <property type="match status" value="1"/>
</dbReference>
<dbReference type="InterPro" id="IPR017924">
    <property type="entry name" value="RNA-binding_YhbY"/>
</dbReference>
<dbReference type="OrthoDB" id="9797519at2"/>